<feature type="compositionally biased region" description="Polar residues" evidence="1">
    <location>
        <begin position="30"/>
        <end position="42"/>
    </location>
</feature>
<keyword evidence="3" id="KW-1185">Reference proteome</keyword>
<gene>
    <name evidence="2" type="ORF">IV203_007463</name>
</gene>
<organism evidence="2 3">
    <name type="scientific">Nitzschia inconspicua</name>
    <dbReference type="NCBI Taxonomy" id="303405"/>
    <lineage>
        <taxon>Eukaryota</taxon>
        <taxon>Sar</taxon>
        <taxon>Stramenopiles</taxon>
        <taxon>Ochrophyta</taxon>
        <taxon>Bacillariophyta</taxon>
        <taxon>Bacillariophyceae</taxon>
        <taxon>Bacillariophycidae</taxon>
        <taxon>Bacillariales</taxon>
        <taxon>Bacillariaceae</taxon>
        <taxon>Nitzschia</taxon>
    </lineage>
</organism>
<protein>
    <submittedName>
        <fullName evidence="2">Uncharacterized protein</fullName>
    </submittedName>
</protein>
<dbReference type="Proteomes" id="UP000693970">
    <property type="component" value="Unassembled WGS sequence"/>
</dbReference>
<reference evidence="2" key="2">
    <citation type="submission" date="2021-04" db="EMBL/GenBank/DDBJ databases">
        <authorList>
            <person name="Podell S."/>
        </authorList>
    </citation>
    <scope>NUCLEOTIDE SEQUENCE</scope>
    <source>
        <strain evidence="2">Hildebrandi</strain>
    </source>
</reference>
<reference evidence="2" key="1">
    <citation type="journal article" date="2021" name="Sci. Rep.">
        <title>Diploid genomic architecture of Nitzschia inconspicua, an elite biomass production diatom.</title>
        <authorList>
            <person name="Oliver A."/>
            <person name="Podell S."/>
            <person name="Pinowska A."/>
            <person name="Traller J.C."/>
            <person name="Smith S.R."/>
            <person name="McClure R."/>
            <person name="Beliaev A."/>
            <person name="Bohutskyi P."/>
            <person name="Hill E.A."/>
            <person name="Rabines A."/>
            <person name="Zheng H."/>
            <person name="Allen L.Z."/>
            <person name="Kuo A."/>
            <person name="Grigoriev I.V."/>
            <person name="Allen A.E."/>
            <person name="Hazlebeck D."/>
            <person name="Allen E.E."/>
        </authorList>
    </citation>
    <scope>NUCLEOTIDE SEQUENCE</scope>
    <source>
        <strain evidence="2">Hildebrandi</strain>
    </source>
</reference>
<feature type="region of interest" description="Disordered" evidence="1">
    <location>
        <begin position="1"/>
        <end position="56"/>
    </location>
</feature>
<sequence>MVTRRTNNAKHAAVPAMIPRTKRQKDSNSDDISVASQASSAKSRPPSYNVDRRRCKKPRKKLIVDTSKNTYYDDVLETVSVEADIHAMKPAKEKAIVSKENEEAKGDV</sequence>
<comment type="caution">
    <text evidence="2">The sequence shown here is derived from an EMBL/GenBank/DDBJ whole genome shotgun (WGS) entry which is preliminary data.</text>
</comment>
<evidence type="ECO:0000313" key="3">
    <source>
        <dbReference type="Proteomes" id="UP000693970"/>
    </source>
</evidence>
<evidence type="ECO:0000256" key="1">
    <source>
        <dbReference type="SAM" id="MobiDB-lite"/>
    </source>
</evidence>
<name>A0A9K3PCZ6_9STRA</name>
<evidence type="ECO:0000313" key="2">
    <source>
        <dbReference type="EMBL" id="KAG7342370.1"/>
    </source>
</evidence>
<proteinExistence type="predicted"/>
<dbReference type="EMBL" id="JAGRRH010000025">
    <property type="protein sequence ID" value="KAG7342370.1"/>
    <property type="molecule type" value="Genomic_DNA"/>
</dbReference>
<accession>A0A9K3PCZ6</accession>
<dbReference type="AlphaFoldDB" id="A0A9K3PCZ6"/>